<name>A0AAD6P7R9_9ROSI</name>
<reference evidence="2 3" key="1">
    <citation type="journal article" date="2023" name="Int. J. Mol. Sci.">
        <title>De Novo Assembly and Annotation of 11 Diverse Shrub Willow (Salix) Genomes Reveals Novel Gene Organization in Sex-Linked Regions.</title>
        <authorList>
            <person name="Hyden B."/>
            <person name="Feng K."/>
            <person name="Yates T.B."/>
            <person name="Jawdy S."/>
            <person name="Cereghino C."/>
            <person name="Smart L.B."/>
            <person name="Muchero W."/>
        </authorList>
    </citation>
    <scope>NUCLEOTIDE SEQUENCE [LARGE SCALE GENOMIC DNA]</scope>
    <source>
        <tissue evidence="2">Shoot tip</tissue>
    </source>
</reference>
<keyword evidence="1" id="KW-0472">Membrane</keyword>
<feature type="transmembrane region" description="Helical" evidence="1">
    <location>
        <begin position="20"/>
        <end position="40"/>
    </location>
</feature>
<keyword evidence="1" id="KW-0812">Transmembrane</keyword>
<comment type="caution">
    <text evidence="2">The sequence shown here is derived from an EMBL/GenBank/DDBJ whole genome shotgun (WGS) entry which is preliminary data.</text>
</comment>
<sequence length="69" mass="7920">MRTKQGFLSSTGTWKKRLAIGVTTGSFLFGILVIAVYQIYSFRKSKEEYQAKVERKHLHQELAAISEIE</sequence>
<gene>
    <name evidence="2" type="ORF">OIU84_029268</name>
</gene>
<dbReference type="Proteomes" id="UP001162972">
    <property type="component" value="Chromosome 7"/>
</dbReference>
<organism evidence="2 3">
    <name type="scientific">Salix udensis</name>
    <dbReference type="NCBI Taxonomy" id="889485"/>
    <lineage>
        <taxon>Eukaryota</taxon>
        <taxon>Viridiplantae</taxon>
        <taxon>Streptophyta</taxon>
        <taxon>Embryophyta</taxon>
        <taxon>Tracheophyta</taxon>
        <taxon>Spermatophyta</taxon>
        <taxon>Magnoliopsida</taxon>
        <taxon>eudicotyledons</taxon>
        <taxon>Gunneridae</taxon>
        <taxon>Pentapetalae</taxon>
        <taxon>rosids</taxon>
        <taxon>fabids</taxon>
        <taxon>Malpighiales</taxon>
        <taxon>Salicaceae</taxon>
        <taxon>Saliceae</taxon>
        <taxon>Salix</taxon>
    </lineage>
</organism>
<dbReference type="EMBL" id="JAPFFJ010000009">
    <property type="protein sequence ID" value="KAJ6419125.1"/>
    <property type="molecule type" value="Genomic_DNA"/>
</dbReference>
<evidence type="ECO:0000256" key="1">
    <source>
        <dbReference type="SAM" id="Phobius"/>
    </source>
</evidence>
<evidence type="ECO:0000313" key="2">
    <source>
        <dbReference type="EMBL" id="KAJ6419125.1"/>
    </source>
</evidence>
<keyword evidence="3" id="KW-1185">Reference proteome</keyword>
<dbReference type="AlphaFoldDB" id="A0AAD6P7R9"/>
<keyword evidence="1" id="KW-1133">Transmembrane helix</keyword>
<protein>
    <submittedName>
        <fullName evidence="2">Uncharacterized protein</fullName>
    </submittedName>
</protein>
<proteinExistence type="predicted"/>
<accession>A0AAD6P7R9</accession>
<evidence type="ECO:0000313" key="3">
    <source>
        <dbReference type="Proteomes" id="UP001162972"/>
    </source>
</evidence>